<evidence type="ECO:0000313" key="2">
    <source>
        <dbReference type="Proteomes" id="UP001488838"/>
    </source>
</evidence>
<dbReference type="EMBL" id="JBBHLL010000295">
    <property type="protein sequence ID" value="KAK7806673.1"/>
    <property type="molecule type" value="Genomic_DNA"/>
</dbReference>
<organism evidence="1 2">
    <name type="scientific">Myodes glareolus</name>
    <name type="common">Bank vole</name>
    <name type="synonym">Clethrionomys glareolus</name>
    <dbReference type="NCBI Taxonomy" id="447135"/>
    <lineage>
        <taxon>Eukaryota</taxon>
        <taxon>Metazoa</taxon>
        <taxon>Chordata</taxon>
        <taxon>Craniata</taxon>
        <taxon>Vertebrata</taxon>
        <taxon>Euteleostomi</taxon>
        <taxon>Mammalia</taxon>
        <taxon>Eutheria</taxon>
        <taxon>Euarchontoglires</taxon>
        <taxon>Glires</taxon>
        <taxon>Rodentia</taxon>
        <taxon>Myomorpha</taxon>
        <taxon>Muroidea</taxon>
        <taxon>Cricetidae</taxon>
        <taxon>Arvicolinae</taxon>
        <taxon>Myodes</taxon>
    </lineage>
</organism>
<reference evidence="1 2" key="1">
    <citation type="journal article" date="2023" name="bioRxiv">
        <title>Conserved and derived expression patterns and positive selection on dental genes reveal complex evolutionary context of ever-growing rodent molars.</title>
        <authorList>
            <person name="Calamari Z.T."/>
            <person name="Song A."/>
            <person name="Cohen E."/>
            <person name="Akter M."/>
            <person name="Roy R.D."/>
            <person name="Hallikas O."/>
            <person name="Christensen M.M."/>
            <person name="Li P."/>
            <person name="Marangoni P."/>
            <person name="Jernvall J."/>
            <person name="Klein O.D."/>
        </authorList>
    </citation>
    <scope>NUCLEOTIDE SEQUENCE [LARGE SCALE GENOMIC DNA]</scope>
    <source>
        <strain evidence="1">V071</strain>
    </source>
</reference>
<accession>A0AAW0HX26</accession>
<keyword evidence="2" id="KW-1185">Reference proteome</keyword>
<proteinExistence type="predicted"/>
<comment type="caution">
    <text evidence="1">The sequence shown here is derived from an EMBL/GenBank/DDBJ whole genome shotgun (WGS) entry which is preliminary data.</text>
</comment>
<name>A0AAW0HX26_MYOGA</name>
<sequence length="73" mass="7809">MPHAANPMSGMSSPAQRCIAVSQILNGLKQGNSDLLPIKWSDATPVKHIVSELVTKTIPSTDRKQGISEAELI</sequence>
<evidence type="ECO:0000313" key="1">
    <source>
        <dbReference type="EMBL" id="KAK7806673.1"/>
    </source>
</evidence>
<gene>
    <name evidence="1" type="ORF">U0070_021944</name>
</gene>
<dbReference type="Proteomes" id="UP001488838">
    <property type="component" value="Unassembled WGS sequence"/>
</dbReference>
<protein>
    <submittedName>
        <fullName evidence="1">Uncharacterized protein</fullName>
    </submittedName>
</protein>
<dbReference type="AlphaFoldDB" id="A0AAW0HX26"/>